<feature type="transmembrane region" description="Helical" evidence="1">
    <location>
        <begin position="6"/>
        <end position="26"/>
    </location>
</feature>
<gene>
    <name evidence="2" type="ORF">SAMN05421781_2316</name>
</gene>
<organism evidence="2 3">
    <name type="scientific">Marinococcus luteus</name>
    <dbReference type="NCBI Taxonomy" id="1122204"/>
    <lineage>
        <taxon>Bacteria</taxon>
        <taxon>Bacillati</taxon>
        <taxon>Bacillota</taxon>
        <taxon>Bacilli</taxon>
        <taxon>Bacillales</taxon>
        <taxon>Bacillaceae</taxon>
        <taxon>Marinococcus</taxon>
    </lineage>
</organism>
<feature type="transmembrane region" description="Helical" evidence="1">
    <location>
        <begin position="141"/>
        <end position="167"/>
    </location>
</feature>
<dbReference type="RefSeq" id="WP_091615212.1">
    <property type="nucleotide sequence ID" value="NZ_FNNC01000005.1"/>
</dbReference>
<accession>A0A1H2W8X1</accession>
<feature type="transmembrane region" description="Helical" evidence="1">
    <location>
        <begin position="214"/>
        <end position="234"/>
    </location>
</feature>
<feature type="transmembrane region" description="Helical" evidence="1">
    <location>
        <begin position="187"/>
        <end position="207"/>
    </location>
</feature>
<dbReference type="Pfam" id="PF04474">
    <property type="entry name" value="DUF554"/>
    <property type="match status" value="1"/>
</dbReference>
<proteinExistence type="predicted"/>
<protein>
    <recommendedName>
        <fullName evidence="4">Membrane protein YdfK</fullName>
    </recommendedName>
</protein>
<evidence type="ECO:0000256" key="1">
    <source>
        <dbReference type="SAM" id="Phobius"/>
    </source>
</evidence>
<evidence type="ECO:0000313" key="3">
    <source>
        <dbReference type="Proteomes" id="UP000199488"/>
    </source>
</evidence>
<feature type="transmembrane region" description="Helical" evidence="1">
    <location>
        <begin position="99"/>
        <end position="120"/>
    </location>
</feature>
<dbReference type="PANTHER" id="PTHR36111:SF2">
    <property type="entry name" value="INNER MEMBRANE PROTEIN"/>
    <property type="match status" value="1"/>
</dbReference>
<dbReference type="Proteomes" id="UP000199488">
    <property type="component" value="Unassembled WGS sequence"/>
</dbReference>
<dbReference type="InterPro" id="IPR007563">
    <property type="entry name" value="DUF554"/>
</dbReference>
<evidence type="ECO:0008006" key="4">
    <source>
        <dbReference type="Google" id="ProtNLM"/>
    </source>
</evidence>
<keyword evidence="1" id="KW-0472">Membrane</keyword>
<dbReference type="STRING" id="1122204.SAMN05421781_2316"/>
<evidence type="ECO:0000313" key="2">
    <source>
        <dbReference type="EMBL" id="SDW77030.1"/>
    </source>
</evidence>
<dbReference type="EMBL" id="FNNC01000005">
    <property type="protein sequence ID" value="SDW77030.1"/>
    <property type="molecule type" value="Genomic_DNA"/>
</dbReference>
<keyword evidence="1" id="KW-1133">Transmembrane helix</keyword>
<keyword evidence="3" id="KW-1185">Reference proteome</keyword>
<sequence>MVLTGTLVNGVTIIIGSLMGLLFHRIPERMKTTIMQALALAVVLLGIQMGLQTEQFLIVVGSLVTGAWAGERLRIEDGLESVGQWVEKRMGSSGTENTVAKGFVTATLVYVVGAMAVLGAMDSGLRQEHDVLFTKSMLDGFSALIFTTTMGIGVLFSFIPVVIYQGSIALFAVQINRLVPQEAMDTFITEMTATGGVMIIAIGLKLAGLLEIRVANLLPAIPMVAFFVFIIRLFGG</sequence>
<dbReference type="PANTHER" id="PTHR36111">
    <property type="entry name" value="INNER MEMBRANE PROTEIN-RELATED"/>
    <property type="match status" value="1"/>
</dbReference>
<dbReference type="AlphaFoldDB" id="A0A1H2W8X1"/>
<feature type="transmembrane region" description="Helical" evidence="1">
    <location>
        <begin position="33"/>
        <end position="51"/>
    </location>
</feature>
<keyword evidence="1" id="KW-0812">Transmembrane</keyword>
<reference evidence="2 3" key="1">
    <citation type="submission" date="2016-10" db="EMBL/GenBank/DDBJ databases">
        <authorList>
            <person name="de Groot N.N."/>
        </authorList>
    </citation>
    <scope>NUCLEOTIDE SEQUENCE [LARGE SCALE GENOMIC DNA]</scope>
    <source>
        <strain evidence="2 3">DSM 23126</strain>
    </source>
</reference>
<dbReference type="OrthoDB" id="9797976at2"/>
<name>A0A1H2W8X1_9BACI</name>